<evidence type="ECO:0000256" key="1">
    <source>
        <dbReference type="ARBA" id="ARBA00023002"/>
    </source>
</evidence>
<proteinExistence type="predicted"/>
<dbReference type="OrthoDB" id="2898509at2759"/>
<sequence>MKSRSPDPNVKHSFTPVDGFSLSSVKSLATRTKSVDWLVMTLGMATIQGFTPTNDGYDQKLQLHVYSRFLLATLLTPLLASSPDGRCISVLSAGVHKAYKNHSSDPTLKSTYSVPNAADAAGMYNDVYLEKLAVGNPTVKFSHAAPGFVNTNWGTEMPAVLRVLIRPLQAAFGKSKEKCGSAMVEGMLKAEGGKLNLVDQNGGTEKATTCKGHEEGRDEIWKHLSEAIGPFV</sequence>
<accession>A0A9W7AJE7</accession>
<dbReference type="Proteomes" id="UP001165082">
    <property type="component" value="Unassembled WGS sequence"/>
</dbReference>
<dbReference type="PANTHER" id="PTHR47534:SF3">
    <property type="entry name" value="ALCOHOL DEHYDROGENASE-LIKE C-TERMINAL DOMAIN-CONTAINING PROTEIN"/>
    <property type="match status" value="1"/>
</dbReference>
<dbReference type="GO" id="GO:0016491">
    <property type="term" value="F:oxidoreductase activity"/>
    <property type="evidence" value="ECO:0007669"/>
    <property type="project" value="UniProtKB-KW"/>
</dbReference>
<dbReference type="InterPro" id="IPR036291">
    <property type="entry name" value="NAD(P)-bd_dom_sf"/>
</dbReference>
<dbReference type="Gene3D" id="3.40.50.720">
    <property type="entry name" value="NAD(P)-binding Rossmann-like Domain"/>
    <property type="match status" value="1"/>
</dbReference>
<protein>
    <submittedName>
        <fullName evidence="2">Uncharacterized protein</fullName>
    </submittedName>
</protein>
<comment type="caution">
    <text evidence="2">The sequence shown here is derived from an EMBL/GenBank/DDBJ whole genome shotgun (WGS) entry which is preliminary data.</text>
</comment>
<dbReference type="InterPro" id="IPR052228">
    <property type="entry name" value="Sec_Metab_Biosynth_Oxidored"/>
</dbReference>
<dbReference type="AlphaFoldDB" id="A0A9W7AJE7"/>
<keyword evidence="1" id="KW-0560">Oxidoreductase</keyword>
<evidence type="ECO:0000313" key="3">
    <source>
        <dbReference type="Proteomes" id="UP001165082"/>
    </source>
</evidence>
<organism evidence="2 3">
    <name type="scientific">Triparma retinervis</name>
    <dbReference type="NCBI Taxonomy" id="2557542"/>
    <lineage>
        <taxon>Eukaryota</taxon>
        <taxon>Sar</taxon>
        <taxon>Stramenopiles</taxon>
        <taxon>Ochrophyta</taxon>
        <taxon>Bolidophyceae</taxon>
        <taxon>Parmales</taxon>
        <taxon>Triparmaceae</taxon>
        <taxon>Triparma</taxon>
    </lineage>
</organism>
<keyword evidence="3" id="KW-1185">Reference proteome</keyword>
<dbReference type="SUPFAM" id="SSF51735">
    <property type="entry name" value="NAD(P)-binding Rossmann-fold domains"/>
    <property type="match status" value="1"/>
</dbReference>
<dbReference type="EMBL" id="BRXZ01001366">
    <property type="protein sequence ID" value="GMH69429.1"/>
    <property type="molecule type" value="Genomic_DNA"/>
</dbReference>
<dbReference type="PANTHER" id="PTHR47534">
    <property type="entry name" value="YALI0E05731P"/>
    <property type="match status" value="1"/>
</dbReference>
<name>A0A9W7AJE7_9STRA</name>
<gene>
    <name evidence="2" type="ORF">TrRE_jg12423</name>
</gene>
<evidence type="ECO:0000313" key="2">
    <source>
        <dbReference type="EMBL" id="GMH69429.1"/>
    </source>
</evidence>
<reference evidence="2" key="1">
    <citation type="submission" date="2022-07" db="EMBL/GenBank/DDBJ databases">
        <title>Genome analysis of Parmales, a sister group of diatoms, reveals the evolutionary specialization of diatoms from phago-mixotrophs to photoautotrophs.</title>
        <authorList>
            <person name="Ban H."/>
            <person name="Sato S."/>
            <person name="Yoshikawa S."/>
            <person name="Kazumasa Y."/>
            <person name="Nakamura Y."/>
            <person name="Ichinomiya M."/>
            <person name="Saitoh K."/>
            <person name="Sato N."/>
            <person name="Blanc-Mathieu R."/>
            <person name="Endo H."/>
            <person name="Kuwata A."/>
            <person name="Ogata H."/>
        </authorList>
    </citation>
    <scope>NUCLEOTIDE SEQUENCE</scope>
</reference>